<evidence type="ECO:0000313" key="2">
    <source>
        <dbReference type="Proteomes" id="UP000236151"/>
    </source>
</evidence>
<dbReference type="NCBIfam" id="NF047593">
    <property type="entry name" value="IS66_ISAeme5_TnpA"/>
    <property type="match status" value="1"/>
</dbReference>
<comment type="caution">
    <text evidence="1">The sequence shown here is derived from an EMBL/GenBank/DDBJ whole genome shotgun (WGS) entry which is preliminary data.</text>
</comment>
<accession>A0A2K2F9N9</accession>
<name>A0A2K2F9N9_9CLOT</name>
<dbReference type="OrthoDB" id="9808061at2"/>
<dbReference type="GO" id="GO:0043565">
    <property type="term" value="F:sequence-specific DNA binding"/>
    <property type="evidence" value="ECO:0007669"/>
    <property type="project" value="InterPro"/>
</dbReference>
<dbReference type="InterPro" id="IPR010921">
    <property type="entry name" value="Trp_repressor/repl_initiator"/>
</dbReference>
<organism evidence="1 2">
    <name type="scientific">Clostridium thermosuccinogenes</name>
    <dbReference type="NCBI Taxonomy" id="84032"/>
    <lineage>
        <taxon>Bacteria</taxon>
        <taxon>Bacillati</taxon>
        <taxon>Bacillota</taxon>
        <taxon>Clostridia</taxon>
        <taxon>Eubacteriales</taxon>
        <taxon>Clostridiaceae</taxon>
        <taxon>Clostridium</taxon>
    </lineage>
</organism>
<dbReference type="SUPFAM" id="SSF48295">
    <property type="entry name" value="TrpR-like"/>
    <property type="match status" value="1"/>
</dbReference>
<reference evidence="2" key="1">
    <citation type="submission" date="2017-06" db="EMBL/GenBank/DDBJ databases">
        <title>Investigating the central metabolism of Clostridium thermosuccinogenes.</title>
        <authorList>
            <person name="Koendjbiharie J.G."/>
            <person name="Van Kranenburg R."/>
            <person name="Vriesendorp B."/>
        </authorList>
    </citation>
    <scope>NUCLEOTIDE SEQUENCE [LARGE SCALE GENOMIC DNA]</scope>
    <source>
        <strain evidence="2">DSM 5806</strain>
    </source>
</reference>
<dbReference type="GO" id="GO:0006313">
    <property type="term" value="P:DNA transposition"/>
    <property type="evidence" value="ECO:0007669"/>
    <property type="project" value="InterPro"/>
</dbReference>
<dbReference type="GO" id="GO:0004803">
    <property type="term" value="F:transposase activity"/>
    <property type="evidence" value="ECO:0007669"/>
    <property type="project" value="InterPro"/>
</dbReference>
<dbReference type="RefSeq" id="WP_103082520.1">
    <property type="nucleotide sequence ID" value="NZ_CP021850.1"/>
</dbReference>
<protein>
    <submittedName>
        <fullName evidence="1">Transposase</fullName>
    </submittedName>
</protein>
<gene>
    <name evidence="1" type="ORF">CDQ84_14860</name>
</gene>
<dbReference type="Proteomes" id="UP000236151">
    <property type="component" value="Unassembled WGS sequence"/>
</dbReference>
<dbReference type="EMBL" id="NIOJ01000046">
    <property type="protein sequence ID" value="PNT96655.1"/>
    <property type="molecule type" value="Genomic_DNA"/>
</dbReference>
<dbReference type="KEGG" id="cthd:CDO33_03790"/>
<sequence>MDTQKVTSEYRLSQWAQVIQARLDSGQSVKDFCLANGISRNSYFYWQKKLREAACKELSKTEEPRNIVPSGWMQLTPKQAQHTKESLNIEINGCHITVNDDTDPELLKKVCRVLRTL</sequence>
<evidence type="ECO:0000313" key="1">
    <source>
        <dbReference type="EMBL" id="PNT96655.1"/>
    </source>
</evidence>
<proteinExistence type="predicted"/>
<dbReference type="AlphaFoldDB" id="A0A2K2F9N9"/>
<keyword evidence="2" id="KW-1185">Reference proteome</keyword>